<dbReference type="KEGG" id="cyp:PCC8801_3085"/>
<evidence type="ECO:0000313" key="2">
    <source>
        <dbReference type="Proteomes" id="UP000008204"/>
    </source>
</evidence>
<proteinExistence type="predicted"/>
<protein>
    <submittedName>
        <fullName evidence="1">Uncharacterized protein</fullName>
    </submittedName>
</protein>
<organism evidence="1 2">
    <name type="scientific">Rippkaea orientalis (strain PCC 8801 / RF-1)</name>
    <name type="common">Cyanothece sp. (strain PCC 8801)</name>
    <dbReference type="NCBI Taxonomy" id="41431"/>
    <lineage>
        <taxon>Bacteria</taxon>
        <taxon>Bacillati</taxon>
        <taxon>Cyanobacteriota</taxon>
        <taxon>Cyanophyceae</taxon>
        <taxon>Oscillatoriophycideae</taxon>
        <taxon>Chroococcales</taxon>
        <taxon>Aphanothecaceae</taxon>
        <taxon>Rippkaea</taxon>
        <taxon>Rippkaea orientalis</taxon>
    </lineage>
</organism>
<name>B7JX78_RIPO1</name>
<evidence type="ECO:0000313" key="1">
    <source>
        <dbReference type="EMBL" id="ACK67066.1"/>
    </source>
</evidence>
<accession>B7JX78</accession>
<dbReference type="EMBL" id="CP001287">
    <property type="protein sequence ID" value="ACK67066.1"/>
    <property type="molecule type" value="Genomic_DNA"/>
</dbReference>
<dbReference type="AlphaFoldDB" id="B7JX78"/>
<reference evidence="2" key="1">
    <citation type="journal article" date="2011" name="MBio">
        <title>Novel metabolic attributes of the genus Cyanothece, comprising a group of unicellular nitrogen-fixing Cyanobacteria.</title>
        <authorList>
            <person name="Bandyopadhyay A."/>
            <person name="Elvitigala T."/>
            <person name="Welsh E."/>
            <person name="Stockel J."/>
            <person name="Liberton M."/>
            <person name="Min H."/>
            <person name="Sherman L.A."/>
            <person name="Pakrasi H.B."/>
        </authorList>
    </citation>
    <scope>NUCLEOTIDE SEQUENCE [LARGE SCALE GENOMIC DNA]</scope>
    <source>
        <strain evidence="2">PCC 8801</strain>
    </source>
</reference>
<keyword evidence="2" id="KW-1185">Reference proteome</keyword>
<dbReference type="OrthoDB" id="8563470at2"/>
<dbReference type="STRING" id="41431.PCC8801_3085"/>
<dbReference type="HOGENOM" id="CLU_2583861_0_0_3"/>
<gene>
    <name evidence="1" type="ordered locus">PCC8801_3085</name>
</gene>
<dbReference type="Proteomes" id="UP000008204">
    <property type="component" value="Chromosome"/>
</dbReference>
<sequence length="80" mass="9164">MVELTAQQIENQIDKAIANQVKIEEVEPKANKVVFDQETITIYFTNGSLFSFSPKLVDAIALLKEAFRNDFEVQEFLKNL</sequence>
<dbReference type="RefSeq" id="WP_012596327.1">
    <property type="nucleotide sequence ID" value="NC_011726.1"/>
</dbReference>